<dbReference type="InterPro" id="IPR018022">
    <property type="entry name" value="IPT"/>
</dbReference>
<reference evidence="7" key="2">
    <citation type="submission" date="2023-06" db="EMBL/GenBank/DDBJ databases">
        <authorList>
            <consortium name="Lawrence Berkeley National Laboratory"/>
            <person name="Haridas S."/>
            <person name="Hensen N."/>
            <person name="Bonometti L."/>
            <person name="Westerberg I."/>
            <person name="Brannstrom I.O."/>
            <person name="Guillou S."/>
            <person name="Cros-Aarteil S."/>
            <person name="Calhoun S."/>
            <person name="Kuo A."/>
            <person name="Mondo S."/>
            <person name="Pangilinan J."/>
            <person name="Riley R."/>
            <person name="Labutti K."/>
            <person name="Andreopoulos B."/>
            <person name="Lipzen A."/>
            <person name="Chen C."/>
            <person name="Yanf M."/>
            <person name="Daum C."/>
            <person name="Ng V."/>
            <person name="Clum A."/>
            <person name="Steindorff A."/>
            <person name="Ohm R."/>
            <person name="Martin F."/>
            <person name="Silar P."/>
            <person name="Natvig D."/>
            <person name="Lalanne C."/>
            <person name="Gautier V."/>
            <person name="Ament-Velasquez S.L."/>
            <person name="Kruys A."/>
            <person name="Hutchinson M.I."/>
            <person name="Powell A.J."/>
            <person name="Barry K."/>
            <person name="Miller A.N."/>
            <person name="Grigoriev I.V."/>
            <person name="Debuchy R."/>
            <person name="Gladieux P."/>
            <person name="Thoren M.H."/>
            <person name="Johannesson H."/>
        </authorList>
    </citation>
    <scope>NUCLEOTIDE SEQUENCE</scope>
    <source>
        <strain evidence="7">CBS 958.72</strain>
    </source>
</reference>
<dbReference type="GO" id="GO:0052381">
    <property type="term" value="F:tRNA dimethylallyltransferase activity"/>
    <property type="evidence" value="ECO:0007669"/>
    <property type="project" value="UniProtKB-EC"/>
</dbReference>
<keyword evidence="5" id="KW-0819">tRNA processing</keyword>
<gene>
    <name evidence="7" type="ORF">B0T24DRAFT_553949</name>
</gene>
<evidence type="ECO:0000313" key="7">
    <source>
        <dbReference type="EMBL" id="KAK3374105.1"/>
    </source>
</evidence>
<dbReference type="EMBL" id="JAULSN010000004">
    <property type="protein sequence ID" value="KAK3374105.1"/>
    <property type="molecule type" value="Genomic_DNA"/>
</dbReference>
<dbReference type="HAMAP" id="MF_00185">
    <property type="entry name" value="IPP_trans"/>
    <property type="match status" value="1"/>
</dbReference>
<accession>A0AAE0KDU2</accession>
<evidence type="ECO:0000256" key="3">
    <source>
        <dbReference type="ARBA" id="ARBA00022741"/>
    </source>
</evidence>
<dbReference type="Proteomes" id="UP001287356">
    <property type="component" value="Unassembled WGS sequence"/>
</dbReference>
<dbReference type="InterPro" id="IPR027417">
    <property type="entry name" value="P-loop_NTPase"/>
</dbReference>
<dbReference type="PANTHER" id="PTHR11088:SF89">
    <property type="entry name" value="TRNA DIMETHYLALLYLTRANSFERASE"/>
    <property type="match status" value="1"/>
</dbReference>
<dbReference type="Gene3D" id="1.10.20.140">
    <property type="match status" value="1"/>
</dbReference>
<proteinExistence type="inferred from homology"/>
<dbReference type="NCBIfam" id="TIGR00174">
    <property type="entry name" value="miaA"/>
    <property type="match status" value="1"/>
</dbReference>
<dbReference type="SUPFAM" id="SSF57667">
    <property type="entry name" value="beta-beta-alpha zinc fingers"/>
    <property type="match status" value="1"/>
</dbReference>
<keyword evidence="3 6" id="KW-0547">Nucleotide-binding</keyword>
<dbReference type="InterPro" id="IPR036236">
    <property type="entry name" value="Znf_C2H2_sf"/>
</dbReference>
<dbReference type="InterPro" id="IPR039657">
    <property type="entry name" value="Dimethylallyltransferase"/>
</dbReference>
<sequence length="504" mass="56913">MRHFFANIRRFSLSARHSRRPVMDPLVVIYGCTGTGKSDLAVELAVRFNGEVINADAMQMYQGLPIITNKITAKEQRGVPHYLLGNIPLEEEPWTVIEYKREATRIISEIRSRGKLPILVGGSSYYLDGLLFENQVVERQPDTDGDVLTQTEIAAKFPILSDSADAMLKKLREVDPAMADKWHPNDVRKIRNSLQIFLTTGRRASEIYAENQSLKVSKWAHSDPAAPTPSPWNALLLWLYANPESLNPRLDSRVDRMVENGLIAETAEMYDYLEARLAYGKTIDRTKGIWQSIGFRQFEPYLCALKAGETAAADLSSLMEAGIVDTKTATRRYAKYQVRWVTMKTLTSLQEEKALDRFYLLDSSDIKSWGEEVLAKGVELTGQLLAGEPMPLPTTLSETARAVLTSKVERSKHQVTPCRRVCDLCNKVVLTEELWQTHVQSNRHRAAVRYAKRTALVVVDQPQLDVMAEEASSQALKTDPQTLEADFQVLEESHNHIQKQDNPL</sequence>
<dbReference type="Pfam" id="PF01715">
    <property type="entry name" value="IPPT"/>
    <property type="match status" value="1"/>
</dbReference>
<dbReference type="PANTHER" id="PTHR11088">
    <property type="entry name" value="TRNA DIMETHYLALLYLTRANSFERASE"/>
    <property type="match status" value="1"/>
</dbReference>
<evidence type="ECO:0000256" key="1">
    <source>
        <dbReference type="ARBA" id="ARBA00005842"/>
    </source>
</evidence>
<dbReference type="InterPro" id="IPR030666">
    <property type="entry name" value="IPP_transferase_euk"/>
</dbReference>
<protein>
    <recommendedName>
        <fullName evidence="5">tRNA dimethylallyltransferase</fullName>
        <ecNumber evidence="5">2.5.1.75</ecNumber>
    </recommendedName>
</protein>
<dbReference type="EC" id="2.5.1.75" evidence="5"/>
<dbReference type="GO" id="GO:0005739">
    <property type="term" value="C:mitochondrion"/>
    <property type="evidence" value="ECO:0007669"/>
    <property type="project" value="TreeGrafter"/>
</dbReference>
<evidence type="ECO:0000256" key="6">
    <source>
        <dbReference type="RuleBase" id="RU003785"/>
    </source>
</evidence>
<dbReference type="Gene3D" id="3.30.160.60">
    <property type="entry name" value="Classic Zinc Finger"/>
    <property type="match status" value="1"/>
</dbReference>
<keyword evidence="8" id="KW-1185">Reference proteome</keyword>
<evidence type="ECO:0000313" key="8">
    <source>
        <dbReference type="Proteomes" id="UP001287356"/>
    </source>
</evidence>
<dbReference type="GO" id="GO:0005524">
    <property type="term" value="F:ATP binding"/>
    <property type="evidence" value="ECO:0007669"/>
    <property type="project" value="UniProtKB-KW"/>
</dbReference>
<comment type="catalytic activity">
    <reaction evidence="5">
        <text>adenosine(37) in tRNA + dimethylallyl diphosphate = N(6)-dimethylallyladenosine(37) in tRNA + diphosphate</text>
        <dbReference type="Rhea" id="RHEA:26482"/>
        <dbReference type="Rhea" id="RHEA-COMP:10162"/>
        <dbReference type="Rhea" id="RHEA-COMP:10375"/>
        <dbReference type="ChEBI" id="CHEBI:33019"/>
        <dbReference type="ChEBI" id="CHEBI:57623"/>
        <dbReference type="ChEBI" id="CHEBI:74411"/>
        <dbReference type="ChEBI" id="CHEBI:74415"/>
        <dbReference type="EC" id="2.5.1.75"/>
    </reaction>
</comment>
<dbReference type="SUPFAM" id="SSF52540">
    <property type="entry name" value="P-loop containing nucleoside triphosphate hydrolases"/>
    <property type="match status" value="2"/>
</dbReference>
<name>A0AAE0KDU2_9PEZI</name>
<reference evidence="7" key="1">
    <citation type="journal article" date="2023" name="Mol. Phylogenet. Evol.">
        <title>Genome-scale phylogeny and comparative genomics of the fungal order Sordariales.</title>
        <authorList>
            <person name="Hensen N."/>
            <person name="Bonometti L."/>
            <person name="Westerberg I."/>
            <person name="Brannstrom I.O."/>
            <person name="Guillou S."/>
            <person name="Cros-Aarteil S."/>
            <person name="Calhoun S."/>
            <person name="Haridas S."/>
            <person name="Kuo A."/>
            <person name="Mondo S."/>
            <person name="Pangilinan J."/>
            <person name="Riley R."/>
            <person name="LaButti K."/>
            <person name="Andreopoulos B."/>
            <person name="Lipzen A."/>
            <person name="Chen C."/>
            <person name="Yan M."/>
            <person name="Daum C."/>
            <person name="Ng V."/>
            <person name="Clum A."/>
            <person name="Steindorff A."/>
            <person name="Ohm R.A."/>
            <person name="Martin F."/>
            <person name="Silar P."/>
            <person name="Natvig D.O."/>
            <person name="Lalanne C."/>
            <person name="Gautier V."/>
            <person name="Ament-Velasquez S.L."/>
            <person name="Kruys A."/>
            <person name="Hutchinson M.I."/>
            <person name="Powell A.J."/>
            <person name="Barry K."/>
            <person name="Miller A.N."/>
            <person name="Grigoriev I.V."/>
            <person name="Debuchy R."/>
            <person name="Gladieux P."/>
            <person name="Hiltunen Thoren M."/>
            <person name="Johannesson H."/>
        </authorList>
    </citation>
    <scope>NUCLEOTIDE SEQUENCE</scope>
    <source>
        <strain evidence="7">CBS 958.72</strain>
    </source>
</reference>
<evidence type="ECO:0000256" key="2">
    <source>
        <dbReference type="ARBA" id="ARBA00022679"/>
    </source>
</evidence>
<organism evidence="7 8">
    <name type="scientific">Lasiosphaeria ovina</name>
    <dbReference type="NCBI Taxonomy" id="92902"/>
    <lineage>
        <taxon>Eukaryota</taxon>
        <taxon>Fungi</taxon>
        <taxon>Dikarya</taxon>
        <taxon>Ascomycota</taxon>
        <taxon>Pezizomycotina</taxon>
        <taxon>Sordariomycetes</taxon>
        <taxon>Sordariomycetidae</taxon>
        <taxon>Sordariales</taxon>
        <taxon>Lasiosphaeriaceae</taxon>
        <taxon>Lasiosphaeria</taxon>
    </lineage>
</organism>
<keyword evidence="2 6" id="KW-0808">Transferase</keyword>
<dbReference type="AlphaFoldDB" id="A0AAE0KDU2"/>
<evidence type="ECO:0000256" key="5">
    <source>
        <dbReference type="RuleBase" id="RU003783"/>
    </source>
</evidence>
<dbReference type="Gene3D" id="3.40.50.300">
    <property type="entry name" value="P-loop containing nucleotide triphosphate hydrolases"/>
    <property type="match status" value="1"/>
</dbReference>
<comment type="similarity">
    <text evidence="1 6">Belongs to the IPP transferase family.</text>
</comment>
<keyword evidence="4 6" id="KW-0067">ATP-binding</keyword>
<evidence type="ECO:0000256" key="4">
    <source>
        <dbReference type="ARBA" id="ARBA00022840"/>
    </source>
</evidence>
<dbReference type="PIRSF" id="PIRSF039110">
    <property type="entry name" value="IPP_transferase"/>
    <property type="match status" value="1"/>
</dbReference>
<comment type="caution">
    <text evidence="7">The sequence shown here is derived from an EMBL/GenBank/DDBJ whole genome shotgun (WGS) entry which is preliminary data.</text>
</comment>
<dbReference type="GO" id="GO:0006400">
    <property type="term" value="P:tRNA modification"/>
    <property type="evidence" value="ECO:0007669"/>
    <property type="project" value="TreeGrafter"/>
</dbReference>